<feature type="transmembrane region" description="Helical" evidence="1">
    <location>
        <begin position="33"/>
        <end position="52"/>
    </location>
</feature>
<gene>
    <name evidence="2" type="ORF">LCI24_05340</name>
</gene>
<organism evidence="2 3">
    <name type="scientific">Tenacibaculum larymnensis</name>
    <dbReference type="NCBI Taxonomy" id="2878201"/>
    <lineage>
        <taxon>Bacteria</taxon>
        <taxon>Pseudomonadati</taxon>
        <taxon>Bacteroidota</taxon>
        <taxon>Flavobacteriia</taxon>
        <taxon>Flavobacteriales</taxon>
        <taxon>Flavobacteriaceae</taxon>
        <taxon>Tenacibaculum</taxon>
    </lineage>
</organism>
<dbReference type="Proteomes" id="UP001149303">
    <property type="component" value="Unassembled WGS sequence"/>
</dbReference>
<evidence type="ECO:0000256" key="1">
    <source>
        <dbReference type="SAM" id="Phobius"/>
    </source>
</evidence>
<keyword evidence="1" id="KW-1133">Transmembrane helix</keyword>
<evidence type="ECO:0000313" key="3">
    <source>
        <dbReference type="Proteomes" id="UP001149303"/>
    </source>
</evidence>
<proteinExistence type="predicted"/>
<feature type="transmembrane region" description="Helical" evidence="1">
    <location>
        <begin position="72"/>
        <end position="90"/>
    </location>
</feature>
<name>A0A9X4IPQ7_9FLAO</name>
<keyword evidence="3" id="KW-1185">Reference proteome</keyword>
<reference evidence="2" key="1">
    <citation type="submission" date="2021-09" db="EMBL/GenBank/DDBJ databases">
        <authorList>
            <person name="Smyrli M."/>
        </authorList>
    </citation>
    <scope>NUCLEOTIDE SEQUENCE</scope>
    <source>
        <strain evidence="2">LAR25</strain>
    </source>
</reference>
<evidence type="ECO:0000313" key="2">
    <source>
        <dbReference type="EMBL" id="MDE1206217.1"/>
    </source>
</evidence>
<keyword evidence="1" id="KW-0812">Transmembrane</keyword>
<accession>A0A9X4IPQ7</accession>
<sequence length="117" mass="14113">MSAKYYKEKHLQATRYKIENVIRQQDFLLKHRWKVIAAGIVFSFWAPTYGVGHSFSNKKSMLQKTEYSYLKLVMLCATIYMIFCILYHFSSRYQDKKKLKELKELEKRLEKEISELD</sequence>
<dbReference type="RefSeq" id="WP_274639489.1">
    <property type="nucleotide sequence ID" value="NZ_JAIWJY010000003.1"/>
</dbReference>
<dbReference type="EMBL" id="JAIWJY010000003">
    <property type="protein sequence ID" value="MDE1206217.1"/>
    <property type="molecule type" value="Genomic_DNA"/>
</dbReference>
<dbReference type="AlphaFoldDB" id="A0A9X4IPQ7"/>
<comment type="caution">
    <text evidence="2">The sequence shown here is derived from an EMBL/GenBank/DDBJ whole genome shotgun (WGS) entry which is preliminary data.</text>
</comment>
<keyword evidence="1" id="KW-0472">Membrane</keyword>
<protein>
    <submittedName>
        <fullName evidence="2">Uncharacterized protein</fullName>
    </submittedName>
</protein>